<evidence type="ECO:0000259" key="1">
    <source>
        <dbReference type="Pfam" id="PF00501"/>
    </source>
</evidence>
<organism evidence="2 3">
    <name type="scientific">Cytospora chrysosperma</name>
    <name type="common">Cytospora canker fungus</name>
    <name type="synonym">Sphaeria chrysosperma</name>
    <dbReference type="NCBI Taxonomy" id="252740"/>
    <lineage>
        <taxon>Eukaryota</taxon>
        <taxon>Fungi</taxon>
        <taxon>Dikarya</taxon>
        <taxon>Ascomycota</taxon>
        <taxon>Pezizomycotina</taxon>
        <taxon>Sordariomycetes</taxon>
        <taxon>Sordariomycetidae</taxon>
        <taxon>Diaporthales</taxon>
        <taxon>Cytosporaceae</taxon>
        <taxon>Cytospora</taxon>
    </lineage>
</organism>
<proteinExistence type="predicted"/>
<dbReference type="Pfam" id="PF23562">
    <property type="entry name" value="AMP-binding_C_3"/>
    <property type="match status" value="1"/>
</dbReference>
<name>A0A423VLV4_CYTCH</name>
<keyword evidence="3" id="KW-1185">Reference proteome</keyword>
<dbReference type="EMBL" id="LJZO01000040">
    <property type="protein sequence ID" value="ROV91928.1"/>
    <property type="molecule type" value="Genomic_DNA"/>
</dbReference>
<dbReference type="Pfam" id="PF00501">
    <property type="entry name" value="AMP-binding"/>
    <property type="match status" value="1"/>
</dbReference>
<dbReference type="InterPro" id="IPR000873">
    <property type="entry name" value="AMP-dep_synth/lig_dom"/>
</dbReference>
<reference evidence="2 3" key="1">
    <citation type="submission" date="2015-09" db="EMBL/GenBank/DDBJ databases">
        <title>Host preference determinants of Valsa canker pathogens revealed by comparative genomics.</title>
        <authorList>
            <person name="Yin Z."/>
            <person name="Huang L."/>
        </authorList>
    </citation>
    <scope>NUCLEOTIDE SEQUENCE [LARGE SCALE GENOMIC DNA]</scope>
    <source>
        <strain evidence="2 3">YSFL</strain>
    </source>
</reference>
<accession>A0A423VLV4</accession>
<dbReference type="InterPro" id="IPR042099">
    <property type="entry name" value="ANL_N_sf"/>
</dbReference>
<protein>
    <recommendedName>
        <fullName evidence="1">AMP-dependent synthetase/ligase domain-containing protein</fullName>
    </recommendedName>
</protein>
<dbReference type="PANTHER" id="PTHR38850">
    <property type="entry name" value="CERATO-PLATANIN"/>
    <property type="match status" value="1"/>
</dbReference>
<evidence type="ECO:0000313" key="2">
    <source>
        <dbReference type="EMBL" id="ROV91928.1"/>
    </source>
</evidence>
<dbReference type="OrthoDB" id="429813at2759"/>
<sequence length="800" mass="88896">MGSISSEVEGEKLLVKLIEEKAKWTPNHTFVRFPGEDWETQGYSTITWRQYVDGINKVAYWLDDQLGTSKNNDTVAYMGPNDVRYAFIWPALNKTYRKCLVPDGRITKAGLSNLLKAADCKVWLYAQEDASSLEELGIPDTLAKMQPFPSLQWCLSAVGTPDYPYEKTWEEAKFDVSLIIHTSGTTGEIFSSSHPLQATRQGAYVVPLGMPKPIFTNNGYWACSTTIDPMSRKHWPQGTLLDIQTGKNLLTTCPPKWAAGISTIVTGPLFWGCVTVLPPPDEYSVSPGLFKKIMRLNKVQSMWCAPQIIMGLYKDPTTQPLLKTLDNIVYVGASLDHAVGDDLCMHTKLVSFISSTETGVRHLLAPRDRKLYYTFEYAPEGPHRFVKREGTGTAGDGSDDLYELVFERPPGPVGGEPSLYCSAWWNPMYKDADTVETRELYSPVKDLGGSTRWEFKSRTDDLLKLSWLAKFNAKHIEAIILRHAYANQVHVGGEGRPVPFVIIEPKDGAVEGKTAEDLLSEIYNDAVAEANKSDVGEIRIPRETVFLSKKEKPLKVSMKELVVRRDVEKDYSEEIEEAYSSSIGVLGCKINTNRVAYWPWAVDCDNICVKLSYADRSVHLLRIDQSGGAFDVSYDAWNYLQTGKSATKDPISGGAVAMIYENASVSDCSDLIHTDGLPLSAANSMNYLASCVGDSDSWVGQNYVLFNIADPVCSLGYDEKCTLDWASGQNQATCHHTLGLQAELTTDPVYNIRYPTGEKVLASTGKAANDGAGRLGRDLMGIKMRCFGIFWFFMGTIYLI</sequence>
<comment type="caution">
    <text evidence="2">The sequence shown here is derived from an EMBL/GenBank/DDBJ whole genome shotgun (WGS) entry which is preliminary data.</text>
</comment>
<dbReference type="STRING" id="252740.A0A423VLV4"/>
<dbReference type="PANTHER" id="PTHR38850:SF2">
    <property type="entry name" value="CERATO-PLATANIN"/>
    <property type="match status" value="1"/>
</dbReference>
<dbReference type="SUPFAM" id="SSF56801">
    <property type="entry name" value="Acetyl-CoA synthetase-like"/>
    <property type="match status" value="1"/>
</dbReference>
<evidence type="ECO:0000313" key="3">
    <source>
        <dbReference type="Proteomes" id="UP000284375"/>
    </source>
</evidence>
<dbReference type="Proteomes" id="UP000284375">
    <property type="component" value="Unassembled WGS sequence"/>
</dbReference>
<dbReference type="AlphaFoldDB" id="A0A423VLV4"/>
<gene>
    <name evidence="2" type="ORF">VSDG_07579</name>
</gene>
<feature type="domain" description="AMP-dependent synthetase/ligase" evidence="1">
    <location>
        <begin position="19"/>
        <end position="187"/>
    </location>
</feature>
<dbReference type="Gene3D" id="3.40.50.12780">
    <property type="entry name" value="N-terminal domain of ligase-like"/>
    <property type="match status" value="1"/>
</dbReference>